<reference evidence="1" key="2">
    <citation type="submission" date="2013-04" db="UniProtKB">
        <authorList>
            <consortium name="EnsemblPlants"/>
        </authorList>
    </citation>
    <scope>IDENTIFICATION</scope>
</reference>
<accession>J3N294</accession>
<reference evidence="1" key="1">
    <citation type="journal article" date="2013" name="Nat. Commun.">
        <title>Whole-genome sequencing of Oryza brachyantha reveals mechanisms underlying Oryza genome evolution.</title>
        <authorList>
            <person name="Chen J."/>
            <person name="Huang Q."/>
            <person name="Gao D."/>
            <person name="Wang J."/>
            <person name="Lang Y."/>
            <person name="Liu T."/>
            <person name="Li B."/>
            <person name="Bai Z."/>
            <person name="Luis Goicoechea J."/>
            <person name="Liang C."/>
            <person name="Chen C."/>
            <person name="Zhang W."/>
            <person name="Sun S."/>
            <person name="Liao Y."/>
            <person name="Zhang X."/>
            <person name="Yang L."/>
            <person name="Song C."/>
            <person name="Wang M."/>
            <person name="Shi J."/>
            <person name="Liu G."/>
            <person name="Liu J."/>
            <person name="Zhou H."/>
            <person name="Zhou W."/>
            <person name="Yu Q."/>
            <person name="An N."/>
            <person name="Chen Y."/>
            <person name="Cai Q."/>
            <person name="Wang B."/>
            <person name="Liu B."/>
            <person name="Min J."/>
            <person name="Huang Y."/>
            <person name="Wu H."/>
            <person name="Li Z."/>
            <person name="Zhang Y."/>
            <person name="Yin Y."/>
            <person name="Song W."/>
            <person name="Jiang J."/>
            <person name="Jackson S.A."/>
            <person name="Wing R.A."/>
            <person name="Wang J."/>
            <person name="Chen M."/>
        </authorList>
    </citation>
    <scope>NUCLEOTIDE SEQUENCE [LARGE SCALE GENOMIC DNA]</scope>
    <source>
        <strain evidence="1">cv. IRGC 101232</strain>
    </source>
</reference>
<evidence type="ECO:0000313" key="2">
    <source>
        <dbReference type="Proteomes" id="UP000006038"/>
    </source>
</evidence>
<sequence length="58" mass="6807">MLEFSCLILVLSDQGFMKLGQSKEDKLRRVMLQIDSSDITFAFKGNRFFQKCLEQPKF</sequence>
<keyword evidence="2" id="KW-1185">Reference proteome</keyword>
<dbReference type="AlphaFoldDB" id="J3N294"/>
<name>J3N294_ORYBR</name>
<dbReference type="STRING" id="4533.J3N294"/>
<dbReference type="EnsemblPlants" id="OB10G16420.1">
    <property type="protein sequence ID" value="OB10G16420.1"/>
    <property type="gene ID" value="OB10G16420"/>
</dbReference>
<protein>
    <submittedName>
        <fullName evidence="1">Uncharacterized protein</fullName>
    </submittedName>
</protein>
<dbReference type="HOGENOM" id="CLU_2982243_0_0_1"/>
<evidence type="ECO:0000313" key="1">
    <source>
        <dbReference type="EnsemblPlants" id="OB10G16420.1"/>
    </source>
</evidence>
<organism evidence="1">
    <name type="scientific">Oryza brachyantha</name>
    <name type="common">malo sina</name>
    <dbReference type="NCBI Taxonomy" id="4533"/>
    <lineage>
        <taxon>Eukaryota</taxon>
        <taxon>Viridiplantae</taxon>
        <taxon>Streptophyta</taxon>
        <taxon>Embryophyta</taxon>
        <taxon>Tracheophyta</taxon>
        <taxon>Spermatophyta</taxon>
        <taxon>Magnoliopsida</taxon>
        <taxon>Liliopsida</taxon>
        <taxon>Poales</taxon>
        <taxon>Poaceae</taxon>
        <taxon>BOP clade</taxon>
        <taxon>Oryzoideae</taxon>
        <taxon>Oryzeae</taxon>
        <taxon>Oryzinae</taxon>
        <taxon>Oryza</taxon>
    </lineage>
</organism>
<proteinExistence type="predicted"/>
<dbReference type="Gramene" id="OB10G16420.1">
    <property type="protein sequence ID" value="OB10G16420.1"/>
    <property type="gene ID" value="OB10G16420"/>
</dbReference>
<dbReference type="Proteomes" id="UP000006038">
    <property type="component" value="Chromosome 10"/>
</dbReference>